<keyword evidence="4" id="KW-1185">Reference proteome</keyword>
<feature type="region of interest" description="Disordered" evidence="1">
    <location>
        <begin position="479"/>
        <end position="503"/>
    </location>
</feature>
<dbReference type="RefSeq" id="WP_109601685.1">
    <property type="nucleotide sequence ID" value="NZ_BONA01000083.1"/>
</dbReference>
<dbReference type="AlphaFoldDB" id="A0A316EQR0"/>
<evidence type="ECO:0000313" key="4">
    <source>
        <dbReference type="Proteomes" id="UP000245697"/>
    </source>
</evidence>
<dbReference type="OrthoDB" id="8253226at2"/>
<proteinExistence type="predicted"/>
<accession>A0A316EQR0</accession>
<dbReference type="InterPro" id="IPR024983">
    <property type="entry name" value="CHAT_dom"/>
</dbReference>
<protein>
    <submittedName>
        <fullName evidence="3">CHAT domain-containing protein</fullName>
    </submittedName>
</protein>
<evidence type="ECO:0000259" key="2">
    <source>
        <dbReference type="Pfam" id="PF12770"/>
    </source>
</evidence>
<name>A0A316EQR0_9ACTN</name>
<organism evidence="3 4">
    <name type="scientific">Actinoplanes xinjiangensis</name>
    <dbReference type="NCBI Taxonomy" id="512350"/>
    <lineage>
        <taxon>Bacteria</taxon>
        <taxon>Bacillati</taxon>
        <taxon>Actinomycetota</taxon>
        <taxon>Actinomycetes</taxon>
        <taxon>Micromonosporales</taxon>
        <taxon>Micromonosporaceae</taxon>
        <taxon>Actinoplanes</taxon>
    </lineage>
</organism>
<evidence type="ECO:0000256" key="1">
    <source>
        <dbReference type="SAM" id="MobiDB-lite"/>
    </source>
</evidence>
<evidence type="ECO:0000313" key="3">
    <source>
        <dbReference type="EMBL" id="PWK33234.1"/>
    </source>
</evidence>
<gene>
    <name evidence="3" type="ORF">BC793_12824</name>
</gene>
<sequence length="659" mass="72606">MLVIRIHDAAADTYVHRVELLTGEGEELAAGTLDTELPPFADDPYGDAGRLVRESVLGAYAPGSGRVERVGAYLSDLLLKAGVGAAWHDARIGAPDMLTVLDIRSPRFGRLPWELLTDDGVQVRNLVRGCLPFGEARAAEPTPMRVLIVVGSNDPNLSAETEVAAVQRALADRPWQVHTEVLVHPSRNEFYDRVDQLQPHVLHFIGHATLSPGTDSPVLDFTDALNDDERWSLSAAHIRNGMLNCVPRVLVLNACRTAEISDQDGVWGIADAALGVGMSAVVCMQGLVDSHVAIQFSDVFYRSVSAGHRVDQAVAKARFEISRRVGLEKRDWGLPVLHLGTHPGQVLSMDCPLTPSDRQQLLQVPEFVEARKHVDRDVQRRHMWWSGGRPDGSATGLVTVTGATETGRTHLVFSALLTCAGQGHQVRYVDLASARRRSWIEVFYAIRDGTPTANVDSALREPLPAHAFADFDREVSRLAEGREPRPEDPRPGAPPRPHFSATTEHAPVYEKRIAARFTEALGRVAGDRPLTIAIDNLGGGHGGGMVPEQITSHLSPLLLRAAARAELGPVRLILVLREEERELLTADVRGAMHEVPVHGFPRRLFPFLQREHFARAGHHDDEWQRLEGLIKWAHSDNIGEHWLPDWFDIVDRARQAGAR</sequence>
<feature type="compositionally biased region" description="Basic and acidic residues" evidence="1">
    <location>
        <begin position="479"/>
        <end position="490"/>
    </location>
</feature>
<dbReference type="Pfam" id="PF12770">
    <property type="entry name" value="CHAT"/>
    <property type="match status" value="1"/>
</dbReference>
<comment type="caution">
    <text evidence="3">The sequence shown here is derived from an EMBL/GenBank/DDBJ whole genome shotgun (WGS) entry which is preliminary data.</text>
</comment>
<dbReference type="Proteomes" id="UP000245697">
    <property type="component" value="Unassembled WGS sequence"/>
</dbReference>
<reference evidence="3 4" key="1">
    <citation type="submission" date="2018-05" db="EMBL/GenBank/DDBJ databases">
        <title>Genomic Encyclopedia of Archaeal and Bacterial Type Strains, Phase II (KMG-II): from individual species to whole genera.</title>
        <authorList>
            <person name="Goeker M."/>
        </authorList>
    </citation>
    <scope>NUCLEOTIDE SEQUENCE [LARGE SCALE GENOMIC DNA]</scope>
    <source>
        <strain evidence="3 4">DSM 45184</strain>
    </source>
</reference>
<dbReference type="EMBL" id="QGGR01000028">
    <property type="protein sequence ID" value="PWK33234.1"/>
    <property type="molecule type" value="Genomic_DNA"/>
</dbReference>
<feature type="domain" description="CHAT" evidence="2">
    <location>
        <begin position="155"/>
        <end position="324"/>
    </location>
</feature>